<feature type="transmembrane region" description="Helical" evidence="8">
    <location>
        <begin position="66"/>
        <end position="85"/>
    </location>
</feature>
<dbReference type="PANTHER" id="PTHR33908">
    <property type="entry name" value="MANNOSYLTRANSFERASE YKCB-RELATED"/>
    <property type="match status" value="1"/>
</dbReference>
<feature type="transmembrane region" description="Helical" evidence="8">
    <location>
        <begin position="424"/>
        <end position="445"/>
    </location>
</feature>
<feature type="transmembrane region" description="Helical" evidence="8">
    <location>
        <begin position="223"/>
        <end position="249"/>
    </location>
</feature>
<feature type="transmembrane region" description="Helical" evidence="8">
    <location>
        <begin position="181"/>
        <end position="202"/>
    </location>
</feature>
<protein>
    <recommendedName>
        <fullName evidence="9">Glycosyltransferase RgtA/B/C/D-like domain-containing protein</fullName>
    </recommendedName>
</protein>
<reference evidence="10" key="1">
    <citation type="submission" date="2018-06" db="EMBL/GenBank/DDBJ databases">
        <authorList>
            <person name="Zhirakovskaya E."/>
        </authorList>
    </citation>
    <scope>NUCLEOTIDE SEQUENCE</scope>
</reference>
<dbReference type="AlphaFoldDB" id="A0A3B0VRH6"/>
<feature type="transmembrane region" description="Helical" evidence="8">
    <location>
        <begin position="39"/>
        <end position="60"/>
    </location>
</feature>
<evidence type="ECO:0000256" key="6">
    <source>
        <dbReference type="ARBA" id="ARBA00022989"/>
    </source>
</evidence>
<feature type="domain" description="Glycosyltransferase RgtA/B/C/D-like" evidence="9">
    <location>
        <begin position="182"/>
        <end position="313"/>
    </location>
</feature>
<dbReference type="EMBL" id="UOEW01000372">
    <property type="protein sequence ID" value="VAW42713.1"/>
    <property type="molecule type" value="Genomic_DNA"/>
</dbReference>
<evidence type="ECO:0000256" key="7">
    <source>
        <dbReference type="ARBA" id="ARBA00023136"/>
    </source>
</evidence>
<feature type="transmembrane region" description="Helical" evidence="8">
    <location>
        <begin position="400"/>
        <end position="418"/>
    </location>
</feature>
<keyword evidence="3" id="KW-0328">Glycosyltransferase</keyword>
<proteinExistence type="predicted"/>
<keyword evidence="2" id="KW-1003">Cell membrane</keyword>
<sequence length="610" mass="71062">MSFYQLESILYLCIFTTVFYIHGRLLTQGLLQARPWPEKFFINTTIGLGLVLFILFFIALTQLLTITFVSIIFSIVPVLSIYKYLSSGKYNISLKKVYQGIIEHAGLVVVILLLLIPDTYGVFLPETGSDAMRYHLPYARLYVENQGLVVNEFLRYPVFSHNINLAYSLGYLYQGDFQGGVLARLFNVFFLILLAIGLYSLTANRFNKIMAFFASAILIKVKMLRVLMISAYVDIGLAVFIFACIYFIYLWQKDQQDKWLYLAALMLGLALGTKYLALVWLLPITFWVFVTNKSWKNTYQFFILALLIGSPWYIRNMIISGNPIHPFAQSFFGYWLWQPEDMIEQTRDLLDTNGVAKTIWNLVKLPWLMATEYSFKISPLNWFLAAGIPLMVFAVKMGRFFIYMAVFILFNLIFWFYTSQIMRYFIVLLPMLAIFAAYPLGLMFTKISKHKFFMNKQIQHVIAISLIGYASYSIIVYYHKSNQQKPLPESDVEWQQSLYKNNKDYQFSKILNDRQAKRVFKLGKAQLQNTFTGEVLGDWFGSANMMTFIKSVQRTQDIKIQMDKFQVKYLLVSKQEKWFNRINLLLAGNPNFDKLIESNESILYVLKDTK</sequence>
<feature type="transmembrane region" description="Helical" evidence="8">
    <location>
        <begin position="261"/>
        <end position="290"/>
    </location>
</feature>
<evidence type="ECO:0000256" key="8">
    <source>
        <dbReference type="SAM" id="Phobius"/>
    </source>
</evidence>
<dbReference type="GO" id="GO:0008610">
    <property type="term" value="P:lipid biosynthetic process"/>
    <property type="evidence" value="ECO:0007669"/>
    <property type="project" value="UniProtKB-ARBA"/>
</dbReference>
<feature type="transmembrane region" description="Helical" evidence="8">
    <location>
        <begin position="97"/>
        <end position="116"/>
    </location>
</feature>
<keyword evidence="4" id="KW-0808">Transferase</keyword>
<evidence type="ECO:0000259" key="9">
    <source>
        <dbReference type="Pfam" id="PF13231"/>
    </source>
</evidence>
<evidence type="ECO:0000256" key="3">
    <source>
        <dbReference type="ARBA" id="ARBA00022676"/>
    </source>
</evidence>
<name>A0A3B0VRH6_9ZZZZ</name>
<gene>
    <name evidence="10" type="ORF">MNBD_GAMMA01-898</name>
</gene>
<feature type="transmembrane region" description="Helical" evidence="8">
    <location>
        <begin position="6"/>
        <end position="27"/>
    </location>
</feature>
<feature type="transmembrane region" description="Helical" evidence="8">
    <location>
        <begin position="297"/>
        <end position="314"/>
    </location>
</feature>
<organism evidence="10">
    <name type="scientific">hydrothermal vent metagenome</name>
    <dbReference type="NCBI Taxonomy" id="652676"/>
    <lineage>
        <taxon>unclassified sequences</taxon>
        <taxon>metagenomes</taxon>
        <taxon>ecological metagenomes</taxon>
    </lineage>
</organism>
<dbReference type="PANTHER" id="PTHR33908:SF11">
    <property type="entry name" value="MEMBRANE PROTEIN"/>
    <property type="match status" value="1"/>
</dbReference>
<keyword evidence="5 8" id="KW-0812">Transmembrane</keyword>
<evidence type="ECO:0000256" key="4">
    <source>
        <dbReference type="ARBA" id="ARBA00022679"/>
    </source>
</evidence>
<keyword evidence="6 8" id="KW-1133">Transmembrane helix</keyword>
<dbReference type="GO" id="GO:0016763">
    <property type="term" value="F:pentosyltransferase activity"/>
    <property type="evidence" value="ECO:0007669"/>
    <property type="project" value="TreeGrafter"/>
</dbReference>
<dbReference type="InterPro" id="IPR050297">
    <property type="entry name" value="LipidA_mod_glycosyltrf_83"/>
</dbReference>
<dbReference type="Pfam" id="PF13231">
    <property type="entry name" value="PMT_2"/>
    <property type="match status" value="1"/>
</dbReference>
<keyword evidence="7 8" id="KW-0472">Membrane</keyword>
<comment type="subcellular location">
    <subcellularLocation>
        <location evidence="1">Cell membrane</location>
        <topology evidence="1">Multi-pass membrane protein</topology>
    </subcellularLocation>
</comment>
<evidence type="ECO:0000313" key="10">
    <source>
        <dbReference type="EMBL" id="VAW42713.1"/>
    </source>
</evidence>
<dbReference type="InterPro" id="IPR038731">
    <property type="entry name" value="RgtA/B/C-like"/>
</dbReference>
<feature type="transmembrane region" description="Helical" evidence="8">
    <location>
        <begin position="457"/>
        <end position="478"/>
    </location>
</feature>
<evidence type="ECO:0000256" key="2">
    <source>
        <dbReference type="ARBA" id="ARBA00022475"/>
    </source>
</evidence>
<evidence type="ECO:0000256" key="1">
    <source>
        <dbReference type="ARBA" id="ARBA00004651"/>
    </source>
</evidence>
<accession>A0A3B0VRH6</accession>
<dbReference type="GO" id="GO:0005886">
    <property type="term" value="C:plasma membrane"/>
    <property type="evidence" value="ECO:0007669"/>
    <property type="project" value="UniProtKB-SubCell"/>
</dbReference>
<evidence type="ECO:0000256" key="5">
    <source>
        <dbReference type="ARBA" id="ARBA00022692"/>
    </source>
</evidence>